<feature type="domain" description="RIO kinase" evidence="13">
    <location>
        <begin position="246"/>
        <end position="483"/>
    </location>
</feature>
<organism evidence="14 15">
    <name type="scientific">Patiria miniata</name>
    <name type="common">Bat star</name>
    <name type="synonym">Asterina miniata</name>
    <dbReference type="NCBI Taxonomy" id="46514"/>
    <lineage>
        <taxon>Eukaryota</taxon>
        <taxon>Metazoa</taxon>
        <taxon>Echinodermata</taxon>
        <taxon>Eleutherozoa</taxon>
        <taxon>Asterozoa</taxon>
        <taxon>Asteroidea</taxon>
        <taxon>Valvatacea</taxon>
        <taxon>Valvatida</taxon>
        <taxon>Asterinidae</taxon>
        <taxon>Patiria</taxon>
    </lineage>
</organism>
<keyword evidence="6 11" id="KW-0418">Kinase</keyword>
<feature type="region of interest" description="Disordered" evidence="12">
    <location>
        <begin position="1"/>
        <end position="25"/>
    </location>
</feature>
<dbReference type="GO" id="GO:0005524">
    <property type="term" value="F:ATP binding"/>
    <property type="evidence" value="ECO:0007669"/>
    <property type="project" value="UniProtKB-UniRule"/>
</dbReference>
<evidence type="ECO:0000256" key="4">
    <source>
        <dbReference type="ARBA" id="ARBA00022723"/>
    </source>
</evidence>
<feature type="region of interest" description="Disordered" evidence="12">
    <location>
        <begin position="42"/>
        <end position="67"/>
    </location>
</feature>
<dbReference type="CTD" id="8780"/>
<dbReference type="InterPro" id="IPR017406">
    <property type="entry name" value="Ser/Thr_kinase_Rio3"/>
</dbReference>
<feature type="compositionally biased region" description="Acidic residues" evidence="12">
    <location>
        <begin position="150"/>
        <end position="163"/>
    </location>
</feature>
<dbReference type="GeneID" id="119724962"/>
<feature type="region of interest" description="Disordered" evidence="12">
    <location>
        <begin position="527"/>
        <end position="559"/>
    </location>
</feature>
<dbReference type="PANTHER" id="PTHR45723">
    <property type="entry name" value="SERINE/THREONINE-PROTEIN KINASE RIO1"/>
    <property type="match status" value="1"/>
</dbReference>
<dbReference type="GO" id="GO:0004674">
    <property type="term" value="F:protein serine/threonine kinase activity"/>
    <property type="evidence" value="ECO:0007669"/>
    <property type="project" value="UniProtKB-UniRule"/>
</dbReference>
<evidence type="ECO:0000256" key="6">
    <source>
        <dbReference type="ARBA" id="ARBA00022777"/>
    </source>
</evidence>
<evidence type="ECO:0000256" key="8">
    <source>
        <dbReference type="ARBA" id="ARBA00022842"/>
    </source>
</evidence>
<proteinExistence type="inferred from homology"/>
<dbReference type="Proteomes" id="UP000887568">
    <property type="component" value="Unplaced"/>
</dbReference>
<evidence type="ECO:0000256" key="12">
    <source>
        <dbReference type="SAM" id="MobiDB-lite"/>
    </source>
</evidence>
<protein>
    <recommendedName>
        <fullName evidence="11">Serine/threonine-protein kinase RIO3</fullName>
        <ecNumber evidence="11">2.7.11.1</ecNumber>
    </recommendedName>
</protein>
<dbReference type="OrthoDB" id="205248at2759"/>
<dbReference type="Gene3D" id="1.10.510.10">
    <property type="entry name" value="Transferase(Phosphotransferase) domain 1"/>
    <property type="match status" value="1"/>
</dbReference>
<evidence type="ECO:0000313" key="14">
    <source>
        <dbReference type="EnsemblMetazoa" id="XP_038052229.1"/>
    </source>
</evidence>
<evidence type="ECO:0000256" key="1">
    <source>
        <dbReference type="ARBA" id="ARBA00009196"/>
    </source>
</evidence>
<dbReference type="GO" id="GO:0046872">
    <property type="term" value="F:metal ion binding"/>
    <property type="evidence" value="ECO:0007669"/>
    <property type="project" value="UniProtKB-UniRule"/>
</dbReference>
<reference evidence="14" key="1">
    <citation type="submission" date="2022-11" db="UniProtKB">
        <authorList>
            <consortium name="EnsemblMetazoa"/>
        </authorList>
    </citation>
    <scope>IDENTIFICATION</scope>
</reference>
<evidence type="ECO:0000256" key="7">
    <source>
        <dbReference type="ARBA" id="ARBA00022840"/>
    </source>
</evidence>
<dbReference type="PIRSF" id="PIRSF038146">
    <property type="entry name" value="Ser/Thr_PK_RIO3"/>
    <property type="match status" value="1"/>
</dbReference>
<dbReference type="InterPro" id="IPR051272">
    <property type="entry name" value="RIO-type_Ser/Thr_kinase"/>
</dbReference>
<evidence type="ECO:0000256" key="2">
    <source>
        <dbReference type="ARBA" id="ARBA00022527"/>
    </source>
</evidence>
<keyword evidence="7" id="KW-0067">ATP-binding</keyword>
<dbReference type="SUPFAM" id="SSF56112">
    <property type="entry name" value="Protein kinase-like (PK-like)"/>
    <property type="match status" value="1"/>
</dbReference>
<feature type="compositionally biased region" description="Basic and acidic residues" evidence="12">
    <location>
        <begin position="527"/>
        <end position="551"/>
    </location>
</feature>
<comment type="catalytic activity">
    <reaction evidence="9 11">
        <text>L-threonyl-[protein] + ATP = O-phospho-L-threonyl-[protein] + ADP + H(+)</text>
        <dbReference type="Rhea" id="RHEA:46608"/>
        <dbReference type="Rhea" id="RHEA-COMP:11060"/>
        <dbReference type="Rhea" id="RHEA-COMP:11605"/>
        <dbReference type="ChEBI" id="CHEBI:15378"/>
        <dbReference type="ChEBI" id="CHEBI:30013"/>
        <dbReference type="ChEBI" id="CHEBI:30616"/>
        <dbReference type="ChEBI" id="CHEBI:61977"/>
        <dbReference type="ChEBI" id="CHEBI:456216"/>
        <dbReference type="EC" id="2.7.11.1"/>
    </reaction>
</comment>
<dbReference type="InterPro" id="IPR011009">
    <property type="entry name" value="Kinase-like_dom_sf"/>
</dbReference>
<dbReference type="AlphaFoldDB" id="A0A913ZLM1"/>
<comment type="cofactor">
    <cofactor evidence="11">
        <name>Mg(2+)</name>
        <dbReference type="ChEBI" id="CHEBI:18420"/>
    </cofactor>
</comment>
<dbReference type="RefSeq" id="XP_038052228.1">
    <property type="nucleotide sequence ID" value="XM_038196300.1"/>
</dbReference>
<evidence type="ECO:0000256" key="3">
    <source>
        <dbReference type="ARBA" id="ARBA00022679"/>
    </source>
</evidence>
<dbReference type="SMART" id="SM00090">
    <property type="entry name" value="RIO"/>
    <property type="match status" value="1"/>
</dbReference>
<comment type="similarity">
    <text evidence="1 11">Belongs to the protein kinase superfamily. RIO-type Ser/Thr kinase family.</text>
</comment>
<evidence type="ECO:0000259" key="13">
    <source>
        <dbReference type="SMART" id="SM00090"/>
    </source>
</evidence>
<evidence type="ECO:0000256" key="9">
    <source>
        <dbReference type="ARBA" id="ARBA00047899"/>
    </source>
</evidence>
<evidence type="ECO:0000313" key="15">
    <source>
        <dbReference type="Proteomes" id="UP000887568"/>
    </source>
</evidence>
<dbReference type="PROSITE" id="PS01245">
    <property type="entry name" value="RIO1"/>
    <property type="match status" value="1"/>
</dbReference>
<dbReference type="Gene3D" id="3.30.200.20">
    <property type="entry name" value="Phosphorylase Kinase, domain 1"/>
    <property type="match status" value="1"/>
</dbReference>
<evidence type="ECO:0000256" key="10">
    <source>
        <dbReference type="ARBA" id="ARBA00048679"/>
    </source>
</evidence>
<accession>A0A913ZLM1</accession>
<keyword evidence="5 11" id="KW-0547">Nucleotide-binding</keyword>
<dbReference type="EnsemblMetazoa" id="XM_038196301.1">
    <property type="protein sequence ID" value="XP_038052229.1"/>
    <property type="gene ID" value="LOC119724962"/>
</dbReference>
<sequence length="559" mass="63178">MASTGKVVTPVPETSPLRNPWKVPAATAPACSLASVMDEEFAKKLQQDEETGTGRVDTGGQQAQSSLTDYKYARTLQAASGSSSGTTDTDSDLLLAQMLQLQFDKEHDDLLDVEEKKKNANSKVGISYANFRAVHPAIRKDDEFAFDVTSDSDDEDDDDETWEYTEKGVSSPKKIPTTKDKNGVMTTKHDAAVCGRKNASKVMEKFPPGFNSGDDVGMDMKLPNNVFNSLKQHSQMAERKTHRVHEKKEHSTAVMAMDPNTRLLLYKLVNNGILESVNGTISTGKEAVVLHANGGQHQRLLVPRECALKVFKTTLNEFRTRRRYLPDALSRMNPRKIISMWADKERMNLNMMRKAGVRCPEVILLKKHILVLSFIGEHQQAAPKLKDAQLSPDDMLLAYEQCTEMMERMYKRCQLVHADLSEYNMMWFNHEVWFIDVSQSVKPFHPEGLKFLLRDCTNVSNFFTHRGVPNVATPRELFNRITDLNLQDGSEQEFIAQIEVITEAEEFKALAPDEKNFAFDYFFEQTTAERSERERKKSEGQGGGGDDRQKEEEEADDSN</sequence>
<keyword evidence="2 11" id="KW-0723">Serine/threonine-protein kinase</keyword>
<dbReference type="EC" id="2.7.11.1" evidence="11"/>
<keyword evidence="15" id="KW-1185">Reference proteome</keyword>
<keyword evidence="4 11" id="KW-0479">Metal-binding</keyword>
<name>A0A913ZLM1_PATMI</name>
<dbReference type="FunFam" id="1.10.510.10:FF:000254">
    <property type="entry name" value="Serine/threonine-protein kinase RIO3"/>
    <property type="match status" value="1"/>
</dbReference>
<feature type="region of interest" description="Disordered" evidence="12">
    <location>
        <begin position="149"/>
        <end position="183"/>
    </location>
</feature>
<dbReference type="OMA" id="SKCPWGA"/>
<dbReference type="InterPro" id="IPR000687">
    <property type="entry name" value="RIO_kinase"/>
</dbReference>
<dbReference type="Pfam" id="PF01163">
    <property type="entry name" value="RIO1"/>
    <property type="match status" value="1"/>
</dbReference>
<dbReference type="InterPro" id="IPR018934">
    <property type="entry name" value="RIO_dom"/>
</dbReference>
<dbReference type="RefSeq" id="XP_038052229.1">
    <property type="nucleotide sequence ID" value="XM_038196301.1"/>
</dbReference>
<comment type="catalytic activity">
    <reaction evidence="10 11">
        <text>L-seryl-[protein] + ATP = O-phospho-L-seryl-[protein] + ADP + H(+)</text>
        <dbReference type="Rhea" id="RHEA:17989"/>
        <dbReference type="Rhea" id="RHEA-COMP:9863"/>
        <dbReference type="Rhea" id="RHEA-COMP:11604"/>
        <dbReference type="ChEBI" id="CHEBI:15378"/>
        <dbReference type="ChEBI" id="CHEBI:29999"/>
        <dbReference type="ChEBI" id="CHEBI:30616"/>
        <dbReference type="ChEBI" id="CHEBI:83421"/>
        <dbReference type="ChEBI" id="CHEBI:456216"/>
        <dbReference type="EC" id="2.7.11.1"/>
    </reaction>
</comment>
<dbReference type="InterPro" id="IPR018935">
    <property type="entry name" value="RIO_kinase_CS"/>
</dbReference>
<evidence type="ECO:0000256" key="11">
    <source>
        <dbReference type="PIRNR" id="PIRNR038146"/>
    </source>
</evidence>
<dbReference type="EnsemblMetazoa" id="XM_038196300.1">
    <property type="protein sequence ID" value="XP_038052228.1"/>
    <property type="gene ID" value="LOC119724962"/>
</dbReference>
<keyword evidence="3 11" id="KW-0808">Transferase</keyword>
<evidence type="ECO:0000256" key="5">
    <source>
        <dbReference type="ARBA" id="ARBA00022741"/>
    </source>
</evidence>
<keyword evidence="8 11" id="KW-0460">Magnesium</keyword>